<reference evidence="2" key="5">
    <citation type="journal article" date="2021" name="G3 (Bethesda)">
        <title>Aegilops tauschii genome assembly Aet v5.0 features greater sequence contiguity and improved annotation.</title>
        <authorList>
            <person name="Wang L."/>
            <person name="Zhu T."/>
            <person name="Rodriguez J.C."/>
            <person name="Deal K.R."/>
            <person name="Dubcovsky J."/>
            <person name="McGuire P.E."/>
            <person name="Lux T."/>
            <person name="Spannagl M."/>
            <person name="Mayer K.F.X."/>
            <person name="Baldrich P."/>
            <person name="Meyers B.C."/>
            <person name="Huo N."/>
            <person name="Gu Y.Q."/>
            <person name="Zhou H."/>
            <person name="Devos K.M."/>
            <person name="Bennetzen J.L."/>
            <person name="Unver T."/>
            <person name="Budak H."/>
            <person name="Gulick P.J."/>
            <person name="Galiba G."/>
            <person name="Kalapos B."/>
            <person name="Nelson D.R."/>
            <person name="Li P."/>
            <person name="You F.M."/>
            <person name="Luo M.C."/>
            <person name="Dvorak J."/>
        </authorList>
    </citation>
    <scope>NUCLEOTIDE SEQUENCE [LARGE SCALE GENOMIC DNA]</scope>
    <source>
        <strain evidence="2">cv. AL8/78</strain>
    </source>
</reference>
<reference evidence="2" key="3">
    <citation type="journal article" date="2017" name="Nature">
        <title>Genome sequence of the progenitor of the wheat D genome Aegilops tauschii.</title>
        <authorList>
            <person name="Luo M.C."/>
            <person name="Gu Y.Q."/>
            <person name="Puiu D."/>
            <person name="Wang H."/>
            <person name="Twardziok S.O."/>
            <person name="Deal K.R."/>
            <person name="Huo N."/>
            <person name="Zhu T."/>
            <person name="Wang L."/>
            <person name="Wang Y."/>
            <person name="McGuire P.E."/>
            <person name="Liu S."/>
            <person name="Long H."/>
            <person name="Ramasamy R.K."/>
            <person name="Rodriguez J.C."/>
            <person name="Van S.L."/>
            <person name="Yuan L."/>
            <person name="Wang Z."/>
            <person name="Xia Z."/>
            <person name="Xiao L."/>
            <person name="Anderson O.D."/>
            <person name="Ouyang S."/>
            <person name="Liang Y."/>
            <person name="Zimin A.V."/>
            <person name="Pertea G."/>
            <person name="Qi P."/>
            <person name="Bennetzen J.L."/>
            <person name="Dai X."/>
            <person name="Dawson M.W."/>
            <person name="Muller H.G."/>
            <person name="Kugler K."/>
            <person name="Rivarola-Duarte L."/>
            <person name="Spannagl M."/>
            <person name="Mayer K.F.X."/>
            <person name="Lu F.H."/>
            <person name="Bevan M.W."/>
            <person name="Leroy P."/>
            <person name="Li P."/>
            <person name="You F.M."/>
            <person name="Sun Q."/>
            <person name="Liu Z."/>
            <person name="Lyons E."/>
            <person name="Wicker T."/>
            <person name="Salzberg S.L."/>
            <person name="Devos K.M."/>
            <person name="Dvorak J."/>
        </authorList>
    </citation>
    <scope>NUCLEOTIDE SEQUENCE [LARGE SCALE GENOMIC DNA]</scope>
    <source>
        <strain evidence="2">cv. AL8/78</strain>
    </source>
</reference>
<dbReference type="EnsemblPlants" id="AET7Gv21149900.3">
    <property type="protein sequence ID" value="AET7Gv21149900.3"/>
    <property type="gene ID" value="AET7Gv21149900"/>
</dbReference>
<dbReference type="Gramene" id="AET7Gv21149900.12">
    <property type="protein sequence ID" value="AET7Gv21149900.12"/>
    <property type="gene ID" value="AET7Gv21149900"/>
</dbReference>
<dbReference type="Gramene" id="AET7Gv21149900.3">
    <property type="protein sequence ID" value="AET7Gv21149900.3"/>
    <property type="gene ID" value="AET7Gv21149900"/>
</dbReference>
<feature type="signal peptide" evidence="1">
    <location>
        <begin position="1"/>
        <end position="25"/>
    </location>
</feature>
<dbReference type="EnsemblPlants" id="AET7Gv21149900.12">
    <property type="protein sequence ID" value="AET7Gv21149900.12"/>
    <property type="gene ID" value="AET7Gv21149900"/>
</dbReference>
<evidence type="ECO:0000313" key="3">
    <source>
        <dbReference type="Proteomes" id="UP000015105"/>
    </source>
</evidence>
<dbReference type="Gramene" id="AET7Gv21149900.9">
    <property type="protein sequence ID" value="AET7Gv21149900.9"/>
    <property type="gene ID" value="AET7Gv21149900"/>
</dbReference>
<name>A0A453SY77_AEGTS</name>
<protein>
    <submittedName>
        <fullName evidence="2">Uncharacterized protein</fullName>
    </submittedName>
</protein>
<proteinExistence type="predicted"/>
<feature type="chain" id="PRO_5042372902" evidence="1">
    <location>
        <begin position="26"/>
        <end position="130"/>
    </location>
</feature>
<evidence type="ECO:0000256" key="1">
    <source>
        <dbReference type="SAM" id="SignalP"/>
    </source>
</evidence>
<organism evidence="2 3">
    <name type="scientific">Aegilops tauschii subsp. strangulata</name>
    <name type="common">Goatgrass</name>
    <dbReference type="NCBI Taxonomy" id="200361"/>
    <lineage>
        <taxon>Eukaryota</taxon>
        <taxon>Viridiplantae</taxon>
        <taxon>Streptophyta</taxon>
        <taxon>Embryophyta</taxon>
        <taxon>Tracheophyta</taxon>
        <taxon>Spermatophyta</taxon>
        <taxon>Magnoliopsida</taxon>
        <taxon>Liliopsida</taxon>
        <taxon>Poales</taxon>
        <taxon>Poaceae</taxon>
        <taxon>BOP clade</taxon>
        <taxon>Pooideae</taxon>
        <taxon>Triticodae</taxon>
        <taxon>Triticeae</taxon>
        <taxon>Triticinae</taxon>
        <taxon>Aegilops</taxon>
    </lineage>
</organism>
<reference evidence="3" key="1">
    <citation type="journal article" date="2014" name="Science">
        <title>Ancient hybridizations among the ancestral genomes of bread wheat.</title>
        <authorList>
            <consortium name="International Wheat Genome Sequencing Consortium,"/>
            <person name="Marcussen T."/>
            <person name="Sandve S.R."/>
            <person name="Heier L."/>
            <person name="Spannagl M."/>
            <person name="Pfeifer M."/>
            <person name="Jakobsen K.S."/>
            <person name="Wulff B.B."/>
            <person name="Steuernagel B."/>
            <person name="Mayer K.F."/>
            <person name="Olsen O.A."/>
        </authorList>
    </citation>
    <scope>NUCLEOTIDE SEQUENCE [LARGE SCALE GENOMIC DNA]</scope>
    <source>
        <strain evidence="3">cv. AL8/78</strain>
    </source>
</reference>
<accession>A0A453SY77</accession>
<dbReference type="Proteomes" id="UP000015105">
    <property type="component" value="Chromosome 7D"/>
</dbReference>
<keyword evidence="1" id="KW-0732">Signal</keyword>
<sequence>MASAAARVLLLVRAVASFLAGRTDALRSLGVGDEAGAGAATQGDDAVDLNPTSLDAFLTASREQFAFIEFFAHWSVAPRLDSRPLFIPYADCFDSIWSGISTWIRDCPMARGVARGFMPLSICQSQMEND</sequence>
<dbReference type="EnsemblPlants" id="AET7Gv21149900.9">
    <property type="protein sequence ID" value="AET7Gv21149900.9"/>
    <property type="gene ID" value="AET7Gv21149900"/>
</dbReference>
<dbReference type="AlphaFoldDB" id="A0A453SY77"/>
<keyword evidence="3" id="KW-1185">Reference proteome</keyword>
<reference evidence="3" key="2">
    <citation type="journal article" date="2017" name="Nat. Plants">
        <title>The Aegilops tauschii genome reveals multiple impacts of transposons.</title>
        <authorList>
            <person name="Zhao G."/>
            <person name="Zou C."/>
            <person name="Li K."/>
            <person name="Wang K."/>
            <person name="Li T."/>
            <person name="Gao L."/>
            <person name="Zhang X."/>
            <person name="Wang H."/>
            <person name="Yang Z."/>
            <person name="Liu X."/>
            <person name="Jiang W."/>
            <person name="Mao L."/>
            <person name="Kong X."/>
            <person name="Jiao Y."/>
            <person name="Jia J."/>
        </authorList>
    </citation>
    <scope>NUCLEOTIDE SEQUENCE [LARGE SCALE GENOMIC DNA]</scope>
    <source>
        <strain evidence="3">cv. AL8/78</strain>
    </source>
</reference>
<reference evidence="2" key="4">
    <citation type="submission" date="2019-03" db="UniProtKB">
        <authorList>
            <consortium name="EnsemblPlants"/>
        </authorList>
    </citation>
    <scope>IDENTIFICATION</scope>
</reference>
<evidence type="ECO:0000313" key="2">
    <source>
        <dbReference type="EnsemblPlants" id="AET7Gv21149900.3"/>
    </source>
</evidence>